<feature type="domain" description="CRISPR-associated protein Cas6 C-terminal" evidence="2">
    <location>
        <begin position="170"/>
        <end position="294"/>
    </location>
</feature>
<name>A0A8J7FKC7_9NEIS</name>
<protein>
    <submittedName>
        <fullName evidence="3">CRISPR system precrRNA processing endoribonuclease RAMP protein Cas6</fullName>
    </submittedName>
</protein>
<proteinExistence type="predicted"/>
<dbReference type="Proteomes" id="UP000604481">
    <property type="component" value="Unassembled WGS sequence"/>
</dbReference>
<evidence type="ECO:0000313" key="4">
    <source>
        <dbReference type="Proteomes" id="UP000604481"/>
    </source>
</evidence>
<dbReference type="InterPro" id="IPR019267">
    <property type="entry name" value="CRISPR-assoc_Cas6_C"/>
</dbReference>
<evidence type="ECO:0000259" key="2">
    <source>
        <dbReference type="Pfam" id="PF10040"/>
    </source>
</evidence>
<evidence type="ECO:0000313" key="3">
    <source>
        <dbReference type="EMBL" id="MBE9610833.1"/>
    </source>
</evidence>
<dbReference type="Pfam" id="PF10040">
    <property type="entry name" value="CRISPR_Cas6"/>
    <property type="match status" value="1"/>
</dbReference>
<dbReference type="RefSeq" id="WP_194117381.1">
    <property type="nucleotide sequence ID" value="NZ_JADFUA010000014.1"/>
</dbReference>
<dbReference type="AlphaFoldDB" id="A0A8J7FKC7"/>
<sequence>MQSPARTTLPPAPPALAALPVLRLRFTASAAAMRAPHNPGSAWHGGFGKALHDTQPAAYLALYGNDDRSTDNLPRPYVLRPPHTLHNGAQQDLCFEIILIGDAIAHASAVIAAVRHWGQLGVGPDRGQFSLRRVESITPGATAPCHHPEQLCPFSLDQAWQATETSQLRLQLLSPLLLKLQGDHLGQAPDMPLLITRLLHRIDSLLLAHLQAGLPGVLRRQAQQAASTVTLRDKQIRWISQPRYSARQHSWMPFGGLIGQLDYHGHGLTECGAWLGLAEWLHLGNKTTFGHGQIKASISNVCTHTQRESPHVEAYPQ</sequence>
<reference evidence="3 4" key="1">
    <citation type="submission" date="2020-10" db="EMBL/GenBank/DDBJ databases">
        <title>The genome sequence of Chitinilyticum litopenaei 4Y14.</title>
        <authorList>
            <person name="Liu Y."/>
        </authorList>
    </citation>
    <scope>NUCLEOTIDE SEQUENCE [LARGE SCALE GENOMIC DNA]</scope>
    <source>
        <strain evidence="3 4">4Y14</strain>
    </source>
</reference>
<evidence type="ECO:0000256" key="1">
    <source>
        <dbReference type="SAM" id="SignalP"/>
    </source>
</evidence>
<accession>A0A8J7FKC7</accession>
<feature type="signal peptide" evidence="1">
    <location>
        <begin position="1"/>
        <end position="30"/>
    </location>
</feature>
<dbReference type="Gene3D" id="3.30.70.1900">
    <property type="match status" value="1"/>
</dbReference>
<keyword evidence="1" id="KW-0732">Signal</keyword>
<comment type="caution">
    <text evidence="3">The sequence shown here is derived from an EMBL/GenBank/DDBJ whole genome shotgun (WGS) entry which is preliminary data.</text>
</comment>
<feature type="chain" id="PRO_5035312265" evidence="1">
    <location>
        <begin position="31"/>
        <end position="317"/>
    </location>
</feature>
<keyword evidence="4" id="KW-1185">Reference proteome</keyword>
<organism evidence="3 4">
    <name type="scientific">Chitinilyticum piscinae</name>
    <dbReference type="NCBI Taxonomy" id="2866724"/>
    <lineage>
        <taxon>Bacteria</taxon>
        <taxon>Pseudomonadati</taxon>
        <taxon>Pseudomonadota</taxon>
        <taxon>Betaproteobacteria</taxon>
        <taxon>Neisseriales</taxon>
        <taxon>Chitinibacteraceae</taxon>
        <taxon>Chitinilyticum</taxon>
    </lineage>
</organism>
<dbReference type="EMBL" id="JADFUA010000014">
    <property type="protein sequence ID" value="MBE9610833.1"/>
    <property type="molecule type" value="Genomic_DNA"/>
</dbReference>
<gene>
    <name evidence="3" type="primary">cas6</name>
    <name evidence="3" type="ORF">INR99_15950</name>
</gene>